<protein>
    <submittedName>
        <fullName evidence="1">Uncharacterized protein</fullName>
    </submittedName>
</protein>
<dbReference type="KEGG" id="tbi:Tbis_1519"/>
<reference evidence="1 2" key="1">
    <citation type="submission" date="2010-01" db="EMBL/GenBank/DDBJ databases">
        <title>The complete genome of Thermobispora bispora DSM 43833.</title>
        <authorList>
            <consortium name="US DOE Joint Genome Institute (JGI-PGF)"/>
            <person name="Lucas S."/>
            <person name="Copeland A."/>
            <person name="Lapidus A."/>
            <person name="Glavina del Rio T."/>
            <person name="Dalin E."/>
            <person name="Tice H."/>
            <person name="Bruce D."/>
            <person name="Goodwin L."/>
            <person name="Pitluck S."/>
            <person name="Kyrpides N."/>
            <person name="Mavromatis K."/>
            <person name="Ivanova N."/>
            <person name="Mikhailova N."/>
            <person name="Chertkov O."/>
            <person name="Brettin T."/>
            <person name="Detter J.C."/>
            <person name="Han C."/>
            <person name="Larimer F."/>
            <person name="Land M."/>
            <person name="Hauser L."/>
            <person name="Markowitz V."/>
            <person name="Cheng J.-F."/>
            <person name="Hugenholtz P."/>
            <person name="Woyke T."/>
            <person name="Wu D."/>
            <person name="Jando M."/>
            <person name="Schneider S."/>
            <person name="Klenk H.-P."/>
            <person name="Eisen J.A."/>
        </authorList>
    </citation>
    <scope>NUCLEOTIDE SEQUENCE [LARGE SCALE GENOMIC DNA]</scope>
    <source>
        <strain evidence="2">ATCC 19993 / DSM 43833 / CBS 139.67 / JCM 10125 / KCTC 9307 / NBRC 14880 / R51</strain>
    </source>
</reference>
<accession>D6YA93</accession>
<organism evidence="1 2">
    <name type="scientific">Thermobispora bispora (strain ATCC 19993 / DSM 43833 / CBS 139.67 / JCM 10125 / KCTC 9307 / NBRC 14880 / R51)</name>
    <dbReference type="NCBI Taxonomy" id="469371"/>
    <lineage>
        <taxon>Bacteria</taxon>
        <taxon>Bacillati</taxon>
        <taxon>Actinomycetota</taxon>
        <taxon>Actinomycetes</taxon>
        <taxon>Streptosporangiales</taxon>
        <taxon>Streptosporangiaceae</taxon>
        <taxon>Thermobispora</taxon>
    </lineage>
</organism>
<sequence length="94" mass="10810">MERDDRLPRGDRSDELYRLAPERVVPDGTRATCRFCDQEIIARYTIYGNVWVATKEDTSGRVETRAECPLHVRTLVRMYGEHQPVPGTEIPPPP</sequence>
<dbReference type="RefSeq" id="WP_013131769.1">
    <property type="nucleotide sequence ID" value="NC_014165.1"/>
</dbReference>
<dbReference type="HOGENOM" id="CLU_2385157_0_0_11"/>
<gene>
    <name evidence="1" type="ordered locus">Tbis_1519</name>
</gene>
<keyword evidence="2" id="KW-1185">Reference proteome</keyword>
<proteinExistence type="predicted"/>
<name>D6YA93_THEBD</name>
<dbReference type="EMBL" id="CP001874">
    <property type="protein sequence ID" value="ADG88236.1"/>
    <property type="molecule type" value="Genomic_DNA"/>
</dbReference>
<evidence type="ECO:0000313" key="1">
    <source>
        <dbReference type="EMBL" id="ADG88236.1"/>
    </source>
</evidence>
<dbReference type="AlphaFoldDB" id="D6YA93"/>
<dbReference type="Proteomes" id="UP000006640">
    <property type="component" value="Chromosome"/>
</dbReference>
<dbReference type="STRING" id="469371.Tbis_1519"/>
<evidence type="ECO:0000313" key="2">
    <source>
        <dbReference type="Proteomes" id="UP000006640"/>
    </source>
</evidence>